<feature type="compositionally biased region" description="Low complexity" evidence="1">
    <location>
        <begin position="112"/>
        <end position="141"/>
    </location>
</feature>
<proteinExistence type="predicted"/>
<feature type="region of interest" description="Disordered" evidence="1">
    <location>
        <begin position="51"/>
        <end position="173"/>
    </location>
</feature>
<sequence>MHLWSQSSGAQGRDRWELKEGIGAIADVATRRTNSAFSEGAISYVPVHVDPASDGGGASGSGSGASRRGPARDSVPAAARGGRVSDDEPAQSIGEEREARNRNSRRRRPAHGGEASAAAAGSMRGEAAAAARGSGLGSSSDGAKHGARVRADVGSARRNGGGRGRGGAQEEDCEAADELQQAAAWLVRLRQRRRRQACGAAARRRGNNDMRARGTMVMARRQRRGSCARKTWSARARVVGLVLSSTRGASRRWSGWRSSAAAAAKKNAAGRIARTAAAEDRSTSPVGDVAVTDRSASCVCEVGADVAVTWHEFVQIAPFQKALSVHVASMSAPPHKRKFRSITPFEKALLNETPKSLHRVVAISSKSRNRPVDNAPPRRSSRRAPRRRSPIAGAPLAAAVTAGEFLARRVTRAVGSSPPIRLPCCRAESLPYRGVSDECRCAADHSRSSVRALIDRVASSRTAPLLAGRRVSPPILPPISPPSLRVAGSAMHRPVERYPPPASRCVARAAAIRGFDSTALRDGSLAELHAAIDRGEPGAAVRSSLSPITSSLSPHDLFLSF</sequence>
<accession>A0AAP0L9N3</accession>
<reference evidence="2 3" key="1">
    <citation type="submission" date="2024-01" db="EMBL/GenBank/DDBJ databases">
        <title>Genome assemblies of Stephania.</title>
        <authorList>
            <person name="Yang L."/>
        </authorList>
    </citation>
    <scope>NUCLEOTIDE SEQUENCE [LARGE SCALE GENOMIC DNA]</scope>
    <source>
        <strain evidence="2">JXDWG</strain>
        <tissue evidence="2">Leaf</tissue>
    </source>
</reference>
<feature type="region of interest" description="Disordered" evidence="1">
    <location>
        <begin position="362"/>
        <end position="393"/>
    </location>
</feature>
<protein>
    <submittedName>
        <fullName evidence="2">Uncharacterized protein</fullName>
    </submittedName>
</protein>
<keyword evidence="3" id="KW-1185">Reference proteome</keyword>
<evidence type="ECO:0000313" key="2">
    <source>
        <dbReference type="EMBL" id="KAK9167053.1"/>
    </source>
</evidence>
<name>A0AAP0L9N3_9MAGN</name>
<dbReference type="EMBL" id="JBBNAG010000001">
    <property type="protein sequence ID" value="KAK9167053.1"/>
    <property type="molecule type" value="Genomic_DNA"/>
</dbReference>
<feature type="compositionally biased region" description="Low complexity" evidence="1">
    <location>
        <begin position="64"/>
        <end position="74"/>
    </location>
</feature>
<comment type="caution">
    <text evidence="2">The sequence shown here is derived from an EMBL/GenBank/DDBJ whole genome shotgun (WGS) entry which is preliminary data.</text>
</comment>
<organism evidence="2 3">
    <name type="scientific">Stephania cephalantha</name>
    <dbReference type="NCBI Taxonomy" id="152367"/>
    <lineage>
        <taxon>Eukaryota</taxon>
        <taxon>Viridiplantae</taxon>
        <taxon>Streptophyta</taxon>
        <taxon>Embryophyta</taxon>
        <taxon>Tracheophyta</taxon>
        <taxon>Spermatophyta</taxon>
        <taxon>Magnoliopsida</taxon>
        <taxon>Ranunculales</taxon>
        <taxon>Menispermaceae</taxon>
        <taxon>Menispermoideae</taxon>
        <taxon>Cissampelideae</taxon>
        <taxon>Stephania</taxon>
    </lineage>
</organism>
<evidence type="ECO:0000313" key="3">
    <source>
        <dbReference type="Proteomes" id="UP001419268"/>
    </source>
</evidence>
<evidence type="ECO:0000256" key="1">
    <source>
        <dbReference type="SAM" id="MobiDB-lite"/>
    </source>
</evidence>
<dbReference type="AlphaFoldDB" id="A0AAP0L9N3"/>
<dbReference type="Proteomes" id="UP001419268">
    <property type="component" value="Unassembled WGS sequence"/>
</dbReference>
<feature type="compositionally biased region" description="Basic residues" evidence="1">
    <location>
        <begin position="379"/>
        <end position="389"/>
    </location>
</feature>
<feature type="compositionally biased region" description="Gly residues" evidence="1">
    <location>
        <begin position="54"/>
        <end position="63"/>
    </location>
</feature>
<gene>
    <name evidence="2" type="ORF">Scep_002244</name>
</gene>